<gene>
    <name evidence="1" type="ORF">FSB73_22180</name>
</gene>
<dbReference type="Proteomes" id="UP000321291">
    <property type="component" value="Chromosome"/>
</dbReference>
<sequence>MQLRCVQKVDREEGGHQGSLIRFVNKVADAFKDKKITTLAYEGTAAAPQKTHAQSNVIILISSIDIFREQPLRNANWPAAVLLRNQLKSWANKANQLFIWDYSVQFTNYLSPFPDLEVLADNLKYFKSQHVTGIFEQGSGDTYADAAELNSYLQAKLFWNPDQDVHDLITEFCNGYYGSGSAFVREYLIDRKTALQNSGKHLDIYGNPMIDSRGYLSTENMEHYQKLLYEAHLAVATDNKYSDRIKRLQLSLEYVALQQALFYGIDSGGFLQISKDLTTYIPKAGWQDRVDRFVMDCKQQGVKVLAEEGLSPDAYKDYWQKILSVPLPVNLALHAKVTLDNPFVEDYPAKGNQTLTDGMPGYKDFSYNWLCFYAADLSAIIDMGSIKNCGKISINFLDDPRHWIFLPVSVQVSVSQNGIDYKDLKPVAFNEGPEHSDIQIITASFSLPAASKLRFIKIKAINPKTLTVWQNNTSKKAMIAADEIRVTP</sequence>
<organism evidence="1 2">
    <name type="scientific">Arachidicoccus ginsenosidivorans</name>
    <dbReference type="NCBI Taxonomy" id="496057"/>
    <lineage>
        <taxon>Bacteria</taxon>
        <taxon>Pseudomonadati</taxon>
        <taxon>Bacteroidota</taxon>
        <taxon>Chitinophagia</taxon>
        <taxon>Chitinophagales</taxon>
        <taxon>Chitinophagaceae</taxon>
        <taxon>Arachidicoccus</taxon>
    </lineage>
</organism>
<dbReference type="Pfam" id="PF16126">
    <property type="entry name" value="DUF4838"/>
    <property type="match status" value="1"/>
</dbReference>
<reference evidence="1 2" key="1">
    <citation type="journal article" date="2017" name="Int. J. Syst. Evol. Microbiol.">
        <title>Arachidicoccus ginsenosidivorans sp. nov., with ginsenoside-converting activity isolated from ginseng cultivating soil.</title>
        <authorList>
            <person name="Siddiqi M.Z."/>
            <person name="Aslam Z."/>
            <person name="Im W.T."/>
        </authorList>
    </citation>
    <scope>NUCLEOTIDE SEQUENCE [LARGE SCALE GENOMIC DNA]</scope>
    <source>
        <strain evidence="1 2">Gsoil 809</strain>
    </source>
</reference>
<keyword evidence="2" id="KW-1185">Reference proteome</keyword>
<accession>A0A5B8VQP4</accession>
<dbReference type="EMBL" id="CP042434">
    <property type="protein sequence ID" value="QEC73974.1"/>
    <property type="molecule type" value="Genomic_DNA"/>
</dbReference>
<dbReference type="InterPro" id="IPR032287">
    <property type="entry name" value="DUF4838"/>
</dbReference>
<dbReference type="PANTHER" id="PTHR47406">
    <property type="entry name" value="COAGULATION FACTOR 5/8 TYPE, C-TERMINAL"/>
    <property type="match status" value="1"/>
</dbReference>
<protein>
    <submittedName>
        <fullName evidence="1">DUF4838 domain-containing protein</fullName>
    </submittedName>
</protein>
<evidence type="ECO:0000313" key="1">
    <source>
        <dbReference type="EMBL" id="QEC73974.1"/>
    </source>
</evidence>
<dbReference type="KEGG" id="agi:FSB73_22180"/>
<evidence type="ECO:0000313" key="2">
    <source>
        <dbReference type="Proteomes" id="UP000321291"/>
    </source>
</evidence>
<dbReference type="PANTHER" id="PTHR47406:SF2">
    <property type="entry name" value="ALPHA GLUCURONIDASE N-TERMINAL DOMAIN-CONTAINING PROTEIN"/>
    <property type="match status" value="1"/>
</dbReference>
<dbReference type="AlphaFoldDB" id="A0A5B8VQP4"/>
<proteinExistence type="predicted"/>
<name>A0A5B8VQP4_9BACT</name>